<dbReference type="OMA" id="MAHGGMM"/>
<feature type="region of interest" description="Disordered" evidence="3">
    <location>
        <begin position="709"/>
        <end position="728"/>
    </location>
</feature>
<dbReference type="Proteomes" id="UP000017246">
    <property type="component" value="Unassembled WGS sequence"/>
</dbReference>
<evidence type="ECO:0000256" key="1">
    <source>
        <dbReference type="ARBA" id="ARBA00023117"/>
    </source>
</evidence>
<feature type="compositionally biased region" description="Polar residues" evidence="3">
    <location>
        <begin position="127"/>
        <end position="187"/>
    </location>
</feature>
<dbReference type="GO" id="GO:0000785">
    <property type="term" value="C:chromatin"/>
    <property type="evidence" value="ECO:0007669"/>
    <property type="project" value="TreeGrafter"/>
</dbReference>
<feature type="compositionally biased region" description="Basic and acidic residues" evidence="3">
    <location>
        <begin position="924"/>
        <end position="981"/>
    </location>
</feature>
<feature type="domain" description="Bromo" evidence="4">
    <location>
        <begin position="30"/>
        <end position="102"/>
    </location>
</feature>
<feature type="compositionally biased region" description="Basic and acidic residues" evidence="3">
    <location>
        <begin position="573"/>
        <end position="594"/>
    </location>
</feature>
<reference evidence="6" key="2">
    <citation type="submission" date="2015-11" db="EMBL/GenBank/DDBJ databases">
        <authorList>
            <person name="Zhang Y."/>
            <person name="Guo Z."/>
        </authorList>
    </citation>
    <scope>NUCLEOTIDE SEQUENCE</scope>
</reference>
<dbReference type="PANTHER" id="PTHR22880:SF225">
    <property type="entry name" value="BROMODOMAIN-CONTAINING PROTEIN BET-1-RELATED"/>
    <property type="match status" value="1"/>
</dbReference>
<dbReference type="InterPro" id="IPR001487">
    <property type="entry name" value="Bromodomain"/>
</dbReference>
<dbReference type="InterPro" id="IPR036427">
    <property type="entry name" value="Bromodomain-like_sf"/>
</dbReference>
<dbReference type="PANTHER" id="PTHR22880">
    <property type="entry name" value="FALZ-RELATED BROMODOMAIN-CONTAINING PROTEINS"/>
    <property type="match status" value="1"/>
</dbReference>
<dbReference type="PRINTS" id="PR00503">
    <property type="entry name" value="BROMODOMAIN"/>
</dbReference>
<reference evidence="6" key="1">
    <citation type="journal article" date="2013" name="Nature">
        <title>The genomes of four tapeworm species reveal adaptations to parasitism.</title>
        <authorList>
            <person name="Tsai I.J."/>
            <person name="Zarowiecki M."/>
            <person name="Holroyd N."/>
            <person name="Garciarrubio A."/>
            <person name="Sanchez-Flores A."/>
            <person name="Brooks K.L."/>
            <person name="Tracey A."/>
            <person name="Bobes R.J."/>
            <person name="Fragoso G."/>
            <person name="Sciutto E."/>
            <person name="Aslett M."/>
            <person name="Beasley H."/>
            <person name="Bennett H.M."/>
            <person name="Cai J."/>
            <person name="Camicia F."/>
            <person name="Clark R."/>
            <person name="Cucher M."/>
            <person name="De Silva N."/>
            <person name="Day T.A."/>
            <person name="Deplazes P."/>
            <person name="Estrada K."/>
            <person name="Fernandez C."/>
            <person name="Holland P.W."/>
            <person name="Hou J."/>
            <person name="Hu S."/>
            <person name="Huckvale T."/>
            <person name="Hung S.S."/>
            <person name="Kamenetzky L."/>
            <person name="Keane J.A."/>
            <person name="Kiss F."/>
            <person name="Koziol U."/>
            <person name="Lambert O."/>
            <person name="Liu K."/>
            <person name="Luo X."/>
            <person name="Luo Y."/>
            <person name="Macchiaroli N."/>
            <person name="Nichol S."/>
            <person name="Paps J."/>
            <person name="Parkinson J."/>
            <person name="Pouchkina-Stantcheva N."/>
            <person name="Riddiford N."/>
            <person name="Rosenzvit M."/>
            <person name="Salinas G."/>
            <person name="Wasmuth J.D."/>
            <person name="Zamanian M."/>
            <person name="Zheng Y."/>
            <person name="Cai X."/>
            <person name="Soberon X."/>
            <person name="Olson P.D."/>
            <person name="Laclette J.P."/>
            <person name="Brehm K."/>
            <person name="Berriman M."/>
            <person name="Garciarrubio A."/>
            <person name="Bobes R.J."/>
            <person name="Fragoso G."/>
            <person name="Sanchez-Flores A."/>
            <person name="Estrada K."/>
            <person name="Cevallos M.A."/>
            <person name="Morett E."/>
            <person name="Gonzalez V."/>
            <person name="Portillo T."/>
            <person name="Ochoa-Leyva A."/>
            <person name="Jose M.V."/>
            <person name="Sciutto E."/>
            <person name="Landa A."/>
            <person name="Jimenez L."/>
            <person name="Valdes V."/>
            <person name="Carrero J.C."/>
            <person name="Larralde C."/>
            <person name="Morales-Montor J."/>
            <person name="Limon-Lason J."/>
            <person name="Soberon X."/>
            <person name="Laclette J.P."/>
        </authorList>
    </citation>
    <scope>NUCLEOTIDE SEQUENCE [LARGE SCALE GENOMIC DNA]</scope>
</reference>
<evidence type="ECO:0000313" key="6">
    <source>
        <dbReference type="EMBL" id="CDS35627.1"/>
    </source>
</evidence>
<feature type="region of interest" description="Disordered" evidence="3">
    <location>
        <begin position="750"/>
        <end position="856"/>
    </location>
</feature>
<sequence length="1016" mass="112535">MDATGVKSRVAKVNTNQLEFIKRNVIAVIAKDKLAWPFLKPVDHHKLNLPDYPKIIKHPMDLGTIKQRLNLKFYRHGAECLRDLFTMFRNCYIFNKPGDDVVAMAMKLERVAREKLQNLPYPEVELTSQKLSTSHTAPTSNLSTDSNFSMSILNNTEELNGSSLVPPTTPSGVALQQHQGPLTSSVNKKALKRKPDSLDDTPSTPHSMDESRERRVSKKPKMEERVIGKRVRLSESLKQCSNLLKDLCAARYRQYNQLFLKPVDVERLGLHDYHDIITHPMDLSTIRTKLDSGVYQNKNEFAADMRLMFDNCYKYNGEKSDVSDLGRALQGIFEENFVKILDDDVDGVHTVDPRSCEAMIQAVIKDHQRIVAQYNKFGEELQKLSSNLTTILTVLNHPADQAGVKMLKKGQFAVHNFSALSSFDDHVGRKAKTTQKTKRKSQNPSTYQNAVSAQAASTVPGMPNAVPVAPYGVDEGFVSDANVRPMTYDEKRQLSLDINKLPGEKLGRVVQIIQQREPSHRDCNPDEIEIDFETLQASTLRELERYVKSVLQKAKSASRKYAKKASSGAPSAKSREESMKKKEEELEGRLREIGGMDMNPGETSNRLSASSSSSDSESSSESSGSESSDSKADSESTALLFTESAFQLISTVCEWVYVRRGQSVSTVDVLCLVIFPAMASCNYCIIPCSSLSFLSSLFTLTRCITPSDDNQASRQHHNGGGGGHSSTVKPLVHTSAASMCYSSVGGSHFSSQQESQTTRSSAAAPSGVVGLTSGASPPHAPSKHVSPDSASTLRSGPPPTQQQQQPAQQPQNDDSSDSDYEGISQLPHPAWACDRKQTGLEQSPKPKQPINDTVVTASSADKTAAFLPSSASQLGLPAAASSASLVDSTESKGGGIQRKFLDENTAALQIVREAKRQSQWTSKMAEERAAREREEALQRQREQNQAKENERRKESEARRVEDEKRRILELRKRDDRLKRAEMPSMPEPINPHELLTEFESTIDPIAIDTSFGLRQY</sequence>
<feature type="compositionally biased region" description="Low complexity" evidence="3">
    <location>
        <begin position="801"/>
        <end position="811"/>
    </location>
</feature>
<dbReference type="InterPro" id="IPR018359">
    <property type="entry name" value="Bromodomain_CS"/>
</dbReference>
<dbReference type="PROSITE" id="PS51525">
    <property type="entry name" value="NET"/>
    <property type="match status" value="1"/>
</dbReference>
<dbReference type="PROSITE" id="PS50014">
    <property type="entry name" value="BROMODOMAIN_2"/>
    <property type="match status" value="2"/>
</dbReference>
<dbReference type="GO" id="GO:0006355">
    <property type="term" value="P:regulation of DNA-templated transcription"/>
    <property type="evidence" value="ECO:0007669"/>
    <property type="project" value="TreeGrafter"/>
</dbReference>
<dbReference type="InterPro" id="IPR038336">
    <property type="entry name" value="NET_sf"/>
</dbReference>
<feature type="compositionally biased region" description="Basic and acidic residues" evidence="3">
    <location>
        <begin position="207"/>
        <end position="224"/>
    </location>
</feature>
<feature type="region of interest" description="Disordered" evidence="3">
    <location>
        <begin position="559"/>
        <end position="632"/>
    </location>
</feature>
<organism evidence="6 7">
    <name type="scientific">Echinococcus multilocularis</name>
    <name type="common">Fox tapeworm</name>
    <dbReference type="NCBI Taxonomy" id="6211"/>
    <lineage>
        <taxon>Eukaryota</taxon>
        <taxon>Metazoa</taxon>
        <taxon>Spiralia</taxon>
        <taxon>Lophotrochozoa</taxon>
        <taxon>Platyhelminthes</taxon>
        <taxon>Cestoda</taxon>
        <taxon>Eucestoda</taxon>
        <taxon>Cyclophyllidea</taxon>
        <taxon>Taeniidae</taxon>
        <taxon>Echinococcus</taxon>
    </lineage>
</organism>
<dbReference type="GO" id="GO:0005634">
    <property type="term" value="C:nucleus"/>
    <property type="evidence" value="ECO:0007669"/>
    <property type="project" value="TreeGrafter"/>
</dbReference>
<dbReference type="InterPro" id="IPR050935">
    <property type="entry name" value="Bromo_chromatin_reader"/>
</dbReference>
<dbReference type="OrthoDB" id="21449at2759"/>
<dbReference type="PROSITE" id="PS00633">
    <property type="entry name" value="BROMODOMAIN_1"/>
    <property type="match status" value="1"/>
</dbReference>
<dbReference type="AlphaFoldDB" id="A0A068XTP8"/>
<evidence type="ECO:0000259" key="5">
    <source>
        <dbReference type="PROSITE" id="PS51525"/>
    </source>
</evidence>
<evidence type="ECO:0000313" key="7">
    <source>
        <dbReference type="Proteomes" id="UP000017246"/>
    </source>
</evidence>
<evidence type="ECO:0000256" key="2">
    <source>
        <dbReference type="PROSITE-ProRule" id="PRU00035"/>
    </source>
</evidence>
<feature type="region of interest" description="Disordered" evidence="3">
    <location>
        <begin position="913"/>
        <end position="991"/>
    </location>
</feature>
<accession>A0A068XTP8</accession>
<feature type="compositionally biased region" description="Low complexity" evidence="3">
    <location>
        <begin position="750"/>
        <end position="764"/>
    </location>
</feature>
<dbReference type="Pfam" id="PF00439">
    <property type="entry name" value="Bromodomain"/>
    <property type="match status" value="2"/>
</dbReference>
<dbReference type="GO" id="GO:0006338">
    <property type="term" value="P:chromatin remodeling"/>
    <property type="evidence" value="ECO:0007669"/>
    <property type="project" value="TreeGrafter"/>
</dbReference>
<evidence type="ECO:0000256" key="3">
    <source>
        <dbReference type="SAM" id="MobiDB-lite"/>
    </source>
</evidence>
<feature type="domain" description="NET" evidence="5">
    <location>
        <begin position="476"/>
        <end position="558"/>
    </location>
</feature>
<dbReference type="FunFam" id="1.20.1270.220:FF:000001">
    <property type="entry name" value="bromodomain-containing protein 2 isoform X1"/>
    <property type="match status" value="1"/>
</dbReference>
<dbReference type="STRING" id="6211.A0A068XTP8"/>
<protein>
    <submittedName>
        <fullName evidence="6">Bromodomain containing 2</fullName>
    </submittedName>
</protein>
<dbReference type="Gene3D" id="1.20.1270.220">
    <property type="match status" value="1"/>
</dbReference>
<dbReference type="eggNOG" id="KOG1474">
    <property type="taxonomic scope" value="Eukaryota"/>
</dbReference>
<feature type="region of interest" description="Disordered" evidence="3">
    <location>
        <begin position="870"/>
        <end position="898"/>
    </location>
</feature>
<dbReference type="Pfam" id="PF17035">
    <property type="entry name" value="BET"/>
    <property type="match status" value="1"/>
</dbReference>
<dbReference type="Gene3D" id="1.20.920.10">
    <property type="entry name" value="Bromodomain-like"/>
    <property type="match status" value="2"/>
</dbReference>
<feature type="compositionally biased region" description="Low complexity" evidence="3">
    <location>
        <begin position="870"/>
        <end position="885"/>
    </location>
</feature>
<dbReference type="EMBL" id="LN902844">
    <property type="protein sequence ID" value="CDS35627.1"/>
    <property type="molecule type" value="Genomic_DNA"/>
</dbReference>
<gene>
    <name evidence="6" type="ORF">EmuJ_000332900</name>
</gene>
<dbReference type="SUPFAM" id="SSF47370">
    <property type="entry name" value="Bromodomain"/>
    <property type="match status" value="2"/>
</dbReference>
<feature type="compositionally biased region" description="Low complexity" evidence="3">
    <location>
        <begin position="608"/>
        <end position="627"/>
    </location>
</feature>
<dbReference type="SMART" id="SM00297">
    <property type="entry name" value="BROMO"/>
    <property type="match status" value="2"/>
</dbReference>
<feature type="domain" description="Bromo" evidence="4">
    <location>
        <begin position="251"/>
        <end position="323"/>
    </location>
</feature>
<keyword evidence="7" id="KW-1185">Reference proteome</keyword>
<keyword evidence="1 2" id="KW-0103">Bromodomain</keyword>
<dbReference type="InterPro" id="IPR027353">
    <property type="entry name" value="NET_dom"/>
</dbReference>
<proteinExistence type="predicted"/>
<evidence type="ECO:0000259" key="4">
    <source>
        <dbReference type="PROSITE" id="PS50014"/>
    </source>
</evidence>
<name>A0A068XTP8_ECHMU</name>
<feature type="region of interest" description="Disordered" evidence="3">
    <location>
        <begin position="127"/>
        <end position="224"/>
    </location>
</feature>